<dbReference type="RefSeq" id="WP_167387478.1">
    <property type="nucleotide sequence ID" value="NZ_FXAT01000004.1"/>
</dbReference>
<evidence type="ECO:0000313" key="2">
    <source>
        <dbReference type="Proteomes" id="UP000193228"/>
    </source>
</evidence>
<dbReference type="AlphaFoldDB" id="A0A1X7KQJ0"/>
<accession>A0A1X7KQJ0</accession>
<reference evidence="2" key="1">
    <citation type="submission" date="2017-04" db="EMBL/GenBank/DDBJ databases">
        <authorList>
            <person name="Varghese N."/>
            <person name="Submissions S."/>
        </authorList>
    </citation>
    <scope>NUCLEOTIDE SEQUENCE [LARGE SCALE GENOMIC DNA]</scope>
    <source>
        <strain evidence="2">LMG 29540</strain>
    </source>
</reference>
<gene>
    <name evidence="1" type="ORF">SAMN06265784_104175</name>
</gene>
<keyword evidence="2" id="KW-1185">Reference proteome</keyword>
<proteinExistence type="predicted"/>
<dbReference type="Proteomes" id="UP000193228">
    <property type="component" value="Unassembled WGS sequence"/>
</dbReference>
<organism evidence="1 2">
    <name type="scientific">Paraburkholderia susongensis</name>
    <dbReference type="NCBI Taxonomy" id="1515439"/>
    <lineage>
        <taxon>Bacteria</taxon>
        <taxon>Pseudomonadati</taxon>
        <taxon>Pseudomonadota</taxon>
        <taxon>Betaproteobacteria</taxon>
        <taxon>Burkholderiales</taxon>
        <taxon>Burkholderiaceae</taxon>
        <taxon>Paraburkholderia</taxon>
    </lineage>
</organism>
<dbReference type="EMBL" id="FXAT01000004">
    <property type="protein sequence ID" value="SMG43684.1"/>
    <property type="molecule type" value="Genomic_DNA"/>
</dbReference>
<protein>
    <submittedName>
        <fullName evidence="1">Uncharacterized protein</fullName>
    </submittedName>
</protein>
<sequence length="52" mass="5815">MITVRTLRTVGGIRSGAKGTRKLNRFARAHGFPTFAAMKADFDLRMKGYLVE</sequence>
<name>A0A1X7KQJ0_9BURK</name>
<evidence type="ECO:0000313" key="1">
    <source>
        <dbReference type="EMBL" id="SMG43684.1"/>
    </source>
</evidence>
<dbReference type="STRING" id="1515439.SAMN06265784_104175"/>